<dbReference type="Pfam" id="PF01370">
    <property type="entry name" value="Epimerase"/>
    <property type="match status" value="1"/>
</dbReference>
<dbReference type="FunFam" id="3.40.50.720:FF:000085">
    <property type="entry name" value="Dihydroflavonol reductase"/>
    <property type="match status" value="1"/>
</dbReference>
<comment type="similarity">
    <text evidence="2">Belongs to the NAD(P)-dependent epimerase/dehydratase family. Dihydroflavonol-4-reductase subfamily.</text>
</comment>
<dbReference type="AlphaFoldDB" id="A0A1B1T908"/>
<dbReference type="InterPro" id="IPR050425">
    <property type="entry name" value="NAD(P)_dehydrat-like"/>
</dbReference>
<evidence type="ECO:0000256" key="1">
    <source>
        <dbReference type="ARBA" id="ARBA00023002"/>
    </source>
</evidence>
<protein>
    <submittedName>
        <fullName evidence="4">Flavonol reductase/cinnamoyl-CoA reductase</fullName>
    </submittedName>
</protein>
<evidence type="ECO:0000256" key="2">
    <source>
        <dbReference type="ARBA" id="ARBA00023445"/>
    </source>
</evidence>
<sequence>MYRLGRVCMNDECVVVTGASGYIGSHIVANLLLKGKKVRATVRDSQDHERVKHLKEMEVSENGSLEIVEMDLFDEESVDLAISGATDVIHTAAVVIVRSKNPQEKIVDPSVIGTKNIISAIEKSGTVERFVHTSSTAAIRPEEWEDGEVLTTETFAKDATLEQNPYGLAKYSAEMVVRDWHKQKNDVKKPRMVTIHPCMVFGPPLSPRHLRGSLSIIMMLVNRELPVLLPMQISIVDVRDVAEAHVRALTMGEDGGRYLTVAGEMMWSDISKILKKEFPERKWPFRQLSYYFALIVCAFHPRVSVSWAKRHLKNKLYWDATPAEKDLKMEWKSMDETLVDTIPNIINNNWDK</sequence>
<name>A0A1B1T908_9ARCH</name>
<organism evidence="4">
    <name type="scientific">uncultured Poseidoniia archaeon</name>
    <dbReference type="NCBI Taxonomy" id="1697135"/>
    <lineage>
        <taxon>Archaea</taxon>
        <taxon>Methanobacteriati</taxon>
        <taxon>Thermoplasmatota</taxon>
        <taxon>Candidatus Poseidoniia</taxon>
        <taxon>environmental samples</taxon>
    </lineage>
</organism>
<feature type="domain" description="NAD-dependent epimerase/dehydratase" evidence="3">
    <location>
        <begin position="14"/>
        <end position="257"/>
    </location>
</feature>
<dbReference type="PANTHER" id="PTHR10366:SF564">
    <property type="entry name" value="STEROL-4-ALPHA-CARBOXYLATE 3-DEHYDROGENASE, DECARBOXYLATING"/>
    <property type="match status" value="1"/>
</dbReference>
<proteinExistence type="inferred from homology"/>
<evidence type="ECO:0000259" key="3">
    <source>
        <dbReference type="Pfam" id="PF01370"/>
    </source>
</evidence>
<dbReference type="InterPro" id="IPR036291">
    <property type="entry name" value="NAD(P)-bd_dom_sf"/>
</dbReference>
<reference evidence="4" key="2">
    <citation type="journal article" date="2015" name="ISME J.">
        <title>A new class of marine Euryarchaeota group II from the Mediterranean deep chlorophyll maximum.</title>
        <authorList>
            <person name="Martin-Cuadrado A.B."/>
            <person name="Garcia-Heredia I."/>
            <person name="Molto A.G."/>
            <person name="Lopez-Ubeda R."/>
            <person name="Kimes N."/>
            <person name="Lopez-Garcia P."/>
            <person name="Moreira D."/>
            <person name="Rodriguez-Valera F."/>
        </authorList>
    </citation>
    <scope>NUCLEOTIDE SEQUENCE</scope>
</reference>
<dbReference type="Gene3D" id="3.40.50.720">
    <property type="entry name" value="NAD(P)-binding Rossmann-like Domain"/>
    <property type="match status" value="1"/>
</dbReference>
<accession>A0A1B1T908</accession>
<evidence type="ECO:0000313" key="4">
    <source>
        <dbReference type="EMBL" id="ANV78760.1"/>
    </source>
</evidence>
<dbReference type="SUPFAM" id="SSF51735">
    <property type="entry name" value="NAD(P)-binding Rossmann-fold domains"/>
    <property type="match status" value="1"/>
</dbReference>
<dbReference type="EMBL" id="KP211799">
    <property type="protein sequence ID" value="ANV78760.1"/>
    <property type="molecule type" value="Genomic_DNA"/>
</dbReference>
<dbReference type="InterPro" id="IPR001509">
    <property type="entry name" value="Epimerase_deHydtase"/>
</dbReference>
<reference evidence="4" key="1">
    <citation type="submission" date="2014-11" db="EMBL/GenBank/DDBJ databases">
        <authorList>
            <person name="Zhu J."/>
            <person name="Qi W."/>
            <person name="Song R."/>
        </authorList>
    </citation>
    <scope>NUCLEOTIDE SEQUENCE</scope>
</reference>
<keyword evidence="1" id="KW-0560">Oxidoreductase</keyword>
<dbReference type="PANTHER" id="PTHR10366">
    <property type="entry name" value="NAD DEPENDENT EPIMERASE/DEHYDRATASE"/>
    <property type="match status" value="1"/>
</dbReference>
<dbReference type="GO" id="GO:0016616">
    <property type="term" value="F:oxidoreductase activity, acting on the CH-OH group of donors, NAD or NADP as acceptor"/>
    <property type="evidence" value="ECO:0007669"/>
    <property type="project" value="TreeGrafter"/>
</dbReference>